<dbReference type="GO" id="GO:0140664">
    <property type="term" value="F:ATP-dependent DNA damage sensor activity"/>
    <property type="evidence" value="ECO:0007669"/>
    <property type="project" value="InterPro"/>
</dbReference>
<dbReference type="Proteomes" id="UP001165085">
    <property type="component" value="Unassembled WGS sequence"/>
</dbReference>
<dbReference type="InterPro" id="IPR014762">
    <property type="entry name" value="DNA_mismatch_repair_CS"/>
</dbReference>
<dbReference type="OrthoDB" id="10254304at2759"/>
<reference evidence="10" key="1">
    <citation type="journal article" date="2023" name="Commun. Biol.">
        <title>Genome analysis of Parmales, the sister group of diatoms, reveals the evolutionary specialization of diatoms from phago-mixotrophs to photoautotrophs.</title>
        <authorList>
            <person name="Ban H."/>
            <person name="Sato S."/>
            <person name="Yoshikawa S."/>
            <person name="Yamada K."/>
            <person name="Nakamura Y."/>
            <person name="Ichinomiya M."/>
            <person name="Sato N."/>
            <person name="Blanc-Mathieu R."/>
            <person name="Endo H."/>
            <person name="Kuwata A."/>
            <person name="Ogata H."/>
        </authorList>
    </citation>
    <scope>NUCLEOTIDE SEQUENCE [LARGE SCALE GENOMIC DNA]</scope>
    <source>
        <strain evidence="10">NIES 3701</strain>
    </source>
</reference>
<evidence type="ECO:0000256" key="1">
    <source>
        <dbReference type="ARBA" id="ARBA00004123"/>
    </source>
</evidence>
<dbReference type="InterPro" id="IPR013507">
    <property type="entry name" value="DNA_mismatch_S5_2-like"/>
</dbReference>
<name>A0A9W7APS3_9STRA</name>
<dbReference type="GO" id="GO:0032389">
    <property type="term" value="C:MutLalpha complex"/>
    <property type="evidence" value="ECO:0007669"/>
    <property type="project" value="TreeGrafter"/>
</dbReference>
<comment type="caution">
    <text evidence="9">The sequence shown here is derived from an EMBL/GenBank/DDBJ whole genome shotgun (WGS) entry which is preliminary data.</text>
</comment>
<dbReference type="Pfam" id="PF01119">
    <property type="entry name" value="DNA_mis_repair"/>
    <property type="match status" value="1"/>
</dbReference>
<dbReference type="GO" id="GO:0016887">
    <property type="term" value="F:ATP hydrolysis activity"/>
    <property type="evidence" value="ECO:0007669"/>
    <property type="project" value="InterPro"/>
</dbReference>
<dbReference type="Gene3D" id="3.30.230.10">
    <property type="match status" value="1"/>
</dbReference>
<dbReference type="Pfam" id="PF16413">
    <property type="entry name" value="Mlh1_C"/>
    <property type="match status" value="1"/>
</dbReference>
<keyword evidence="10" id="KW-1185">Reference proteome</keyword>
<dbReference type="FunFam" id="3.30.230.10:FF:000014">
    <property type="entry name" value="DNA mismatch repair protein Mlh1"/>
    <property type="match status" value="1"/>
</dbReference>
<dbReference type="NCBIfam" id="TIGR00585">
    <property type="entry name" value="mutl"/>
    <property type="match status" value="1"/>
</dbReference>
<dbReference type="PANTHER" id="PTHR10073:SF12">
    <property type="entry name" value="DNA MISMATCH REPAIR PROTEIN MLH1"/>
    <property type="match status" value="1"/>
</dbReference>
<dbReference type="InterPro" id="IPR032189">
    <property type="entry name" value="Mlh1_C"/>
</dbReference>
<accession>A0A9W7APS3</accession>
<feature type="domain" description="DNA mismatch repair protein S5" evidence="8">
    <location>
        <begin position="237"/>
        <end position="343"/>
    </location>
</feature>
<dbReference type="InterPro" id="IPR038973">
    <property type="entry name" value="MutL/Mlh/Pms-like"/>
</dbReference>
<organism evidence="9 10">
    <name type="scientific">Triparma strigata</name>
    <dbReference type="NCBI Taxonomy" id="1606541"/>
    <lineage>
        <taxon>Eukaryota</taxon>
        <taxon>Sar</taxon>
        <taxon>Stramenopiles</taxon>
        <taxon>Ochrophyta</taxon>
        <taxon>Bolidophyceae</taxon>
        <taxon>Parmales</taxon>
        <taxon>Triparmaceae</taxon>
        <taxon>Triparma</taxon>
    </lineage>
</organism>
<evidence type="ECO:0000259" key="8">
    <source>
        <dbReference type="SMART" id="SM01340"/>
    </source>
</evidence>
<evidence type="ECO:0000256" key="5">
    <source>
        <dbReference type="ARBA" id="ARBA00023204"/>
    </source>
</evidence>
<evidence type="ECO:0000313" key="9">
    <source>
        <dbReference type="EMBL" id="GMH73770.1"/>
    </source>
</evidence>
<dbReference type="GO" id="GO:0005524">
    <property type="term" value="F:ATP binding"/>
    <property type="evidence" value="ECO:0007669"/>
    <property type="project" value="InterPro"/>
</dbReference>
<dbReference type="InterPro" id="IPR014721">
    <property type="entry name" value="Ribsml_uS5_D2-typ_fold_subgr"/>
</dbReference>
<evidence type="ECO:0000256" key="7">
    <source>
        <dbReference type="SAM" id="MobiDB-lite"/>
    </source>
</evidence>
<feature type="region of interest" description="Disordered" evidence="7">
    <location>
        <begin position="358"/>
        <end position="493"/>
    </location>
</feature>
<evidence type="ECO:0000256" key="4">
    <source>
        <dbReference type="ARBA" id="ARBA00022763"/>
    </source>
</evidence>
<dbReference type="SUPFAM" id="SSF55874">
    <property type="entry name" value="ATPase domain of HSP90 chaperone/DNA topoisomerase II/histidine kinase"/>
    <property type="match status" value="1"/>
</dbReference>
<dbReference type="SUPFAM" id="SSF54211">
    <property type="entry name" value="Ribosomal protein S5 domain 2-like"/>
    <property type="match status" value="1"/>
</dbReference>
<keyword evidence="6" id="KW-0539">Nucleus</keyword>
<dbReference type="GO" id="GO:0030983">
    <property type="term" value="F:mismatched DNA binding"/>
    <property type="evidence" value="ECO:0007669"/>
    <property type="project" value="InterPro"/>
</dbReference>
<dbReference type="AlphaFoldDB" id="A0A9W7APS3"/>
<dbReference type="InterPro" id="IPR036890">
    <property type="entry name" value="HATPase_C_sf"/>
</dbReference>
<feature type="compositionally biased region" description="Basic and acidic residues" evidence="7">
    <location>
        <begin position="362"/>
        <end position="399"/>
    </location>
</feature>
<dbReference type="FunFam" id="3.30.565.10:FF:000003">
    <property type="entry name" value="DNA mismatch repair endonuclease MutL"/>
    <property type="match status" value="1"/>
</dbReference>
<dbReference type="EMBL" id="BRXY01000171">
    <property type="protein sequence ID" value="GMH73770.1"/>
    <property type="molecule type" value="Genomic_DNA"/>
</dbReference>
<comment type="subcellular location">
    <subcellularLocation>
        <location evidence="1">Nucleus</location>
    </subcellularLocation>
    <subcellularLocation>
        <location evidence="2">Plastid</location>
    </subcellularLocation>
</comment>
<keyword evidence="4" id="KW-0227">DNA damage</keyword>
<evidence type="ECO:0000256" key="2">
    <source>
        <dbReference type="ARBA" id="ARBA00004474"/>
    </source>
</evidence>
<dbReference type="InterPro" id="IPR002099">
    <property type="entry name" value="MutL/Mlh/PMS"/>
</dbReference>
<protein>
    <recommendedName>
        <fullName evidence="8">DNA mismatch repair protein S5 domain-containing protein</fullName>
    </recommendedName>
</protein>
<proteinExistence type="inferred from homology"/>
<feature type="compositionally biased region" description="Low complexity" evidence="7">
    <location>
        <begin position="474"/>
        <end position="493"/>
    </location>
</feature>
<keyword evidence="5" id="KW-0234">DNA repair</keyword>
<evidence type="ECO:0000313" key="10">
    <source>
        <dbReference type="Proteomes" id="UP001165085"/>
    </source>
</evidence>
<dbReference type="Gene3D" id="3.30.565.10">
    <property type="entry name" value="Histidine kinase-like ATPase, C-terminal domain"/>
    <property type="match status" value="1"/>
</dbReference>
<dbReference type="PROSITE" id="PS00058">
    <property type="entry name" value="DNA_MISMATCH_REPAIR_1"/>
    <property type="match status" value="1"/>
</dbReference>
<feature type="compositionally biased region" description="Basic and acidic residues" evidence="7">
    <location>
        <begin position="434"/>
        <end position="443"/>
    </location>
</feature>
<comment type="similarity">
    <text evidence="3">Belongs to the DNA mismatch repair MutL/HexB family.</text>
</comment>
<dbReference type="Pfam" id="PF13589">
    <property type="entry name" value="HATPase_c_3"/>
    <property type="match status" value="1"/>
</dbReference>
<dbReference type="GO" id="GO:0009536">
    <property type="term" value="C:plastid"/>
    <property type="evidence" value="ECO:0007669"/>
    <property type="project" value="UniProtKB-SubCell"/>
</dbReference>
<dbReference type="GO" id="GO:0006298">
    <property type="term" value="P:mismatch repair"/>
    <property type="evidence" value="ECO:0007669"/>
    <property type="project" value="InterPro"/>
</dbReference>
<feature type="compositionally biased region" description="Polar residues" evidence="7">
    <location>
        <begin position="449"/>
        <end position="460"/>
    </location>
</feature>
<dbReference type="CDD" id="cd16926">
    <property type="entry name" value="HATPase_MutL-MLH-PMS-like"/>
    <property type="match status" value="1"/>
</dbReference>
<gene>
    <name evidence="9" type="ORF">TrST_g13797</name>
</gene>
<evidence type="ECO:0000256" key="3">
    <source>
        <dbReference type="ARBA" id="ARBA00006082"/>
    </source>
</evidence>
<dbReference type="SMART" id="SM01340">
    <property type="entry name" value="DNA_mis_repair"/>
    <property type="match status" value="1"/>
</dbReference>
<dbReference type="InterPro" id="IPR020568">
    <property type="entry name" value="Ribosomal_Su5_D2-typ_SF"/>
</dbReference>
<dbReference type="PANTHER" id="PTHR10073">
    <property type="entry name" value="DNA MISMATCH REPAIR PROTEIN MLH, PMS, MUTL"/>
    <property type="match status" value="1"/>
</dbReference>
<sequence>MTTIQALPQEIVDRIAAGEIVQRPASIVKELVENSLDSGATSIEVSAVKGGLESIQISDDGCGMTKDDLPLAAVRFATSKLRTFQDLKSIRTFGFRGEALASASMVSHLSILSKRAADSVAHKCQYSDGAALPNTLKPSAGGNGTTVKVDDLFYNVPSRKRSFKRDSDEYNKILDVVQRYSIHRAGNGVGFVCKKKNANAVDLNTKSLQTVKTLSLKRRAKADLPEADQTRAKKEAIGHVFGSALAKELGLITNASYCVKSNSSAFVFFINDRLVQSTGLQKAVEAVYHDLLPTRGRPFVYLSLDLPGPHVDVNVHPTKKEVAFLHEDRLCEAVAIAIRSALSSVTSSRNFTVASVVPSAMQEKREKEKQEREKERERQRERQKESAKRARDLEEKENNDNDDDDDFEAPKRPKSNKQNSGKILSLDSFAKPDLSSEPKRRQSYDPSKVGSNLVRTSSAAPTGALEPFLRRSNKSPQAPSASSSSSNTNANAAPAKVQHAKDCELYNLDISVPGAFSLVCRCMANKVVIPPPNNRRPSKVVASPCGYKSIQDLRNDVLGRTDQVLSEKLKTSTYVGAISRQRSLIQVGVELLMIHHYDLAKELFYQLALARFGNVGKGSVGGEEGIDVLDCVLQAMRMSDGGSQGLRLSENSQSSKVSDYTVNKEEAADMVKLLESKQELLSEYFGLNFKMGEGGRLKLTTLPNLLENHSPSPHALPLFLMRLATEVDYGEERGCFESVCSELGMFYAELPLGGEGEGGKKVGEEGEEESGEFIDKQAADFVKHTLHPAFSYLLRPPREFGVVEEDGDAQVKMMATLSVLYKVFERC</sequence>
<evidence type="ECO:0000256" key="6">
    <source>
        <dbReference type="ARBA" id="ARBA00023242"/>
    </source>
</evidence>